<dbReference type="InterPro" id="IPR000792">
    <property type="entry name" value="Tscrpt_reg_LuxR_C"/>
</dbReference>
<evidence type="ECO:0000313" key="6">
    <source>
        <dbReference type="Proteomes" id="UP000620075"/>
    </source>
</evidence>
<dbReference type="CDD" id="cd06170">
    <property type="entry name" value="LuxR_C_like"/>
    <property type="match status" value="1"/>
</dbReference>
<evidence type="ECO:0000256" key="3">
    <source>
        <dbReference type="ARBA" id="ARBA00023163"/>
    </source>
</evidence>
<dbReference type="InterPro" id="IPR036388">
    <property type="entry name" value="WH-like_DNA-bd_sf"/>
</dbReference>
<dbReference type="SUPFAM" id="SSF46894">
    <property type="entry name" value="C-terminal effector domain of the bipartite response regulators"/>
    <property type="match status" value="1"/>
</dbReference>
<name>A0A934K985_9BACT</name>
<comment type="caution">
    <text evidence="5">The sequence shown here is derived from an EMBL/GenBank/DDBJ whole genome shotgun (WGS) entry which is preliminary data.</text>
</comment>
<feature type="domain" description="HTH luxR-type" evidence="4">
    <location>
        <begin position="177"/>
        <end position="242"/>
    </location>
</feature>
<dbReference type="Gene3D" id="3.30.450.20">
    <property type="entry name" value="PAS domain"/>
    <property type="match status" value="1"/>
</dbReference>
<sequence length="286" mass="31213">MGGLSHRGSAVNNSLRQLATVVRFLAQPNVLEVSGRLLDTLPVAVLLTDCSPAFRCQYGNAVWRSWAPQGTLSLENRPLAELLATTEQTDLLAVVRQVRATGQPGRHRGCLHSGWRGPPTALAADAAFWECEVYPLTQDGQASTHLLILFSEVTDQVAHLPQRTGRVLPTTGVPRLDQAKRSLLSHREQQVADLVAQGLNNLTIARLLFVSRTTVATHVVHILNKLGFSSRVQIAGWVVEQRLKAVGEEVWSERKRFTNVRALGDTALIKHPGQRGATAGLPTIES</sequence>
<dbReference type="Pfam" id="PF00196">
    <property type="entry name" value="GerE"/>
    <property type="match status" value="1"/>
</dbReference>
<protein>
    <recommendedName>
        <fullName evidence="4">HTH luxR-type domain-containing protein</fullName>
    </recommendedName>
</protein>
<evidence type="ECO:0000256" key="1">
    <source>
        <dbReference type="ARBA" id="ARBA00023015"/>
    </source>
</evidence>
<keyword evidence="2" id="KW-0238">DNA-binding</keyword>
<dbReference type="Pfam" id="PF08448">
    <property type="entry name" value="PAS_4"/>
    <property type="match status" value="1"/>
</dbReference>
<dbReference type="PANTHER" id="PTHR44688:SF16">
    <property type="entry name" value="DNA-BINDING TRANSCRIPTIONAL ACTIVATOR DEVR_DOSR"/>
    <property type="match status" value="1"/>
</dbReference>
<dbReference type="PROSITE" id="PS00622">
    <property type="entry name" value="HTH_LUXR_1"/>
    <property type="match status" value="1"/>
</dbReference>
<keyword evidence="1" id="KW-0805">Transcription regulation</keyword>
<proteinExistence type="predicted"/>
<reference evidence="5 6" key="1">
    <citation type="submission" date="2020-10" db="EMBL/GenBank/DDBJ databases">
        <title>Ca. Dormibacterota MAGs.</title>
        <authorList>
            <person name="Montgomery K."/>
        </authorList>
    </citation>
    <scope>NUCLEOTIDE SEQUENCE [LARGE SCALE GENOMIC DNA]</scope>
    <source>
        <strain evidence="5">SC8811_S16_3</strain>
    </source>
</reference>
<dbReference type="SMART" id="SM00421">
    <property type="entry name" value="HTH_LUXR"/>
    <property type="match status" value="1"/>
</dbReference>
<dbReference type="GO" id="GO:0003677">
    <property type="term" value="F:DNA binding"/>
    <property type="evidence" value="ECO:0007669"/>
    <property type="project" value="UniProtKB-KW"/>
</dbReference>
<dbReference type="InterPro" id="IPR016032">
    <property type="entry name" value="Sig_transdc_resp-reg_C-effctor"/>
</dbReference>
<evidence type="ECO:0000313" key="5">
    <source>
        <dbReference type="EMBL" id="MBJ7604121.1"/>
    </source>
</evidence>
<dbReference type="PANTHER" id="PTHR44688">
    <property type="entry name" value="DNA-BINDING TRANSCRIPTIONAL ACTIVATOR DEVR_DOSR"/>
    <property type="match status" value="1"/>
</dbReference>
<keyword evidence="3" id="KW-0804">Transcription</keyword>
<dbReference type="Gene3D" id="1.10.10.10">
    <property type="entry name" value="Winged helix-like DNA-binding domain superfamily/Winged helix DNA-binding domain"/>
    <property type="match status" value="1"/>
</dbReference>
<evidence type="ECO:0000259" key="4">
    <source>
        <dbReference type="PROSITE" id="PS50043"/>
    </source>
</evidence>
<dbReference type="PROSITE" id="PS50043">
    <property type="entry name" value="HTH_LUXR_2"/>
    <property type="match status" value="1"/>
</dbReference>
<dbReference type="EMBL" id="JAEKNQ010000053">
    <property type="protein sequence ID" value="MBJ7604121.1"/>
    <property type="molecule type" value="Genomic_DNA"/>
</dbReference>
<dbReference type="Proteomes" id="UP000620075">
    <property type="component" value="Unassembled WGS sequence"/>
</dbReference>
<dbReference type="AlphaFoldDB" id="A0A934K985"/>
<dbReference type="InterPro" id="IPR013656">
    <property type="entry name" value="PAS_4"/>
</dbReference>
<gene>
    <name evidence="5" type="ORF">JF888_13160</name>
</gene>
<evidence type="ECO:0000256" key="2">
    <source>
        <dbReference type="ARBA" id="ARBA00023125"/>
    </source>
</evidence>
<organism evidence="5 6">
    <name type="scientific">Candidatus Dormiibacter inghamiae</name>
    <dbReference type="NCBI Taxonomy" id="3127013"/>
    <lineage>
        <taxon>Bacteria</taxon>
        <taxon>Bacillati</taxon>
        <taxon>Candidatus Dormiibacterota</taxon>
        <taxon>Candidatus Dormibacteria</taxon>
        <taxon>Candidatus Dormibacterales</taxon>
        <taxon>Candidatus Dormibacteraceae</taxon>
        <taxon>Candidatus Dormiibacter</taxon>
    </lineage>
</organism>
<dbReference type="GO" id="GO:0006355">
    <property type="term" value="P:regulation of DNA-templated transcription"/>
    <property type="evidence" value="ECO:0007669"/>
    <property type="project" value="InterPro"/>
</dbReference>
<accession>A0A934K985</accession>
<dbReference type="PRINTS" id="PR00038">
    <property type="entry name" value="HTHLUXR"/>
</dbReference>